<evidence type="ECO:0000313" key="2">
    <source>
        <dbReference type="EMBL" id="VVQ24484.1"/>
    </source>
</evidence>
<dbReference type="AlphaFoldDB" id="A0A5E7VPF9"/>
<dbReference type="NCBIfam" id="NF041743">
    <property type="entry name" value="RdrA"/>
    <property type="match status" value="1"/>
</dbReference>
<dbReference type="OrthoDB" id="8434746at2"/>
<evidence type="ECO:0000313" key="3">
    <source>
        <dbReference type="Proteomes" id="UP000326452"/>
    </source>
</evidence>
<protein>
    <submittedName>
        <fullName evidence="2">Uncharacterized protein</fullName>
    </submittedName>
</protein>
<evidence type="ECO:0000256" key="1">
    <source>
        <dbReference type="SAM" id="MobiDB-lite"/>
    </source>
</evidence>
<name>A0A5E7VPF9_PSEFL</name>
<dbReference type="EMBL" id="CABVJC010000013">
    <property type="protein sequence ID" value="VVQ24484.1"/>
    <property type="molecule type" value="Genomic_DNA"/>
</dbReference>
<dbReference type="Proteomes" id="UP000326452">
    <property type="component" value="Unassembled WGS sequence"/>
</dbReference>
<dbReference type="RefSeq" id="WP_150694875.1">
    <property type="nucleotide sequence ID" value="NZ_CABVJC010000013.1"/>
</dbReference>
<organism evidence="2 3">
    <name type="scientific">Pseudomonas fluorescens</name>
    <dbReference type="NCBI Taxonomy" id="294"/>
    <lineage>
        <taxon>Bacteria</taxon>
        <taxon>Pseudomonadati</taxon>
        <taxon>Pseudomonadota</taxon>
        <taxon>Gammaproteobacteria</taxon>
        <taxon>Pseudomonadales</taxon>
        <taxon>Pseudomonadaceae</taxon>
        <taxon>Pseudomonas</taxon>
    </lineage>
</organism>
<reference evidence="2 3" key="1">
    <citation type="submission" date="2019-09" db="EMBL/GenBank/DDBJ databases">
        <authorList>
            <person name="Chandra G."/>
            <person name="Truman W A."/>
        </authorList>
    </citation>
    <scope>NUCLEOTIDE SEQUENCE [LARGE SCALE GENOMIC DNA]</scope>
    <source>
        <strain evidence="2">PS941</strain>
    </source>
</reference>
<gene>
    <name evidence="2" type="ORF">PS941_05761</name>
</gene>
<accession>A0A5E7VPF9</accession>
<feature type="region of interest" description="Disordered" evidence="1">
    <location>
        <begin position="1"/>
        <end position="21"/>
    </location>
</feature>
<proteinExistence type="predicted"/>
<sequence>MGENPGIEIELPIDQGEQAHQPEPKNLLAQDVYKKIVEHLQNSLGKTPSLDSPSDDLDDYRSHEAILIDGGRGTGKSSVLVNLKTYLEGNKDLLILKPLDPTLLENGDDLLLNVIVAALMRDKTVRGALQNHEKEAEAFYEQLHKLGAALEGIQKQKEQYGLDKLRAFMGNQSLAENVHLLLKKTLSLTGKKLVVLPIDDVDTSLQLAFENIEVVRKYLTSPFVVPLISGDLSLYDEVIWREFHGRLTHPKAAIEKEAQTRAKDLAEEYQRKVLPLPRRVKLPALTSYLQNQKIILTDNGVKIFPLGMLQYWLDALLNERVNGEENSRLETPLQTVREMTQFINGCKHLIPKLKDHLDLDFNSCSPQTLPTMLKRLLFMPLGVAMAVQDFEENLNKAVTVERHRRDGRTGKERAYRSLGASTADIPENLKKELRPYIQQWQKVISDYFQYHRKGGAVYFTAFTNEKWHAESNDSKKISVLAHDMFQPLEQNNKKYEYFDNISSINKVWTEIFSPIVPQAWIERIPKSTILYFPVPEKGQRIHVKPSSSWSFNPHVPEDLQGKAELARQLLVHWSFFSPNQRANLVFHGRIFELIIASLVRDISETEITEIINRPPFHSISALAHTNTLNLSEAFDANEDESREDVSTEDSLKGDHETNEAIANLASEINNWRQNNNIQVPHSWLIHNVLNKSFNQISIFSTNKKPNNPSLFEIIDSGMRMFNSVWSAFGSFEKGEVFGLPRIISYVNMSSSSTNFEQHPHYRQNILPFLQKINDRAQHHDFKTGSYTFALESHPLRTLLRELLTNNHKTQNNSTNKNENERKISIKKTHSLSGFFETAMESLTEPENLKKHITDSTKLNKIINATAREQGIALKIGTIKNLPSHTMLKFLTSVSDKCDDSLKVEFSNVINGIKHVEPGTPQRHLRYMHEQYMEHLKAATSGSGPA</sequence>